<dbReference type="AlphaFoldDB" id="A0A9X3WDK2"/>
<evidence type="ECO:0000256" key="1">
    <source>
        <dbReference type="SAM" id="Phobius"/>
    </source>
</evidence>
<dbReference type="EMBL" id="JAMQKC010000001">
    <property type="protein sequence ID" value="MDC3415469.1"/>
    <property type="molecule type" value="Genomic_DNA"/>
</dbReference>
<reference evidence="2" key="1">
    <citation type="submission" date="2022-06" db="EMBL/GenBank/DDBJ databases">
        <title>Aquibacillus sp. a new bacterium isolated from soil saline samples.</title>
        <authorList>
            <person name="Galisteo C."/>
            <person name="De La Haba R."/>
            <person name="Sanchez-Porro C."/>
            <person name="Ventosa A."/>
        </authorList>
    </citation>
    <scope>NUCLEOTIDE SEQUENCE</scope>
    <source>
        <strain evidence="2">3ASR75-54</strain>
    </source>
</reference>
<keyword evidence="1" id="KW-0812">Transmembrane</keyword>
<accession>A0A9X3WDK2</accession>
<comment type="caution">
    <text evidence="2">The sequence shown here is derived from an EMBL/GenBank/DDBJ whole genome shotgun (WGS) entry which is preliminary data.</text>
</comment>
<keyword evidence="3" id="KW-1185">Reference proteome</keyword>
<keyword evidence="1" id="KW-0472">Membrane</keyword>
<proteinExistence type="predicted"/>
<protein>
    <submittedName>
        <fullName evidence="2">DUF2627 domain-containing protein</fullName>
    </submittedName>
</protein>
<evidence type="ECO:0000313" key="3">
    <source>
        <dbReference type="Proteomes" id="UP001145069"/>
    </source>
</evidence>
<feature type="transmembrane region" description="Helical" evidence="1">
    <location>
        <begin position="35"/>
        <end position="61"/>
    </location>
</feature>
<name>A0A9X3WDK2_9BACI</name>
<dbReference type="InterPro" id="IPR020138">
    <property type="entry name" value="Uncharacterised_YqzF"/>
</dbReference>
<sequence>MRIVALILLVIPGIIATWGVKLIRDAVFNDIYPYFFHWAIQSLIGILLFISGLAFIGGFILHRDRKRNLAKGRFKRRNRS</sequence>
<keyword evidence="1" id="KW-1133">Transmembrane helix</keyword>
<gene>
    <name evidence="2" type="ORF">NC799_00885</name>
</gene>
<organism evidence="2 3">
    <name type="scientific">Aquibacillus salsiterrae</name>
    <dbReference type="NCBI Taxonomy" id="2950439"/>
    <lineage>
        <taxon>Bacteria</taxon>
        <taxon>Bacillati</taxon>
        <taxon>Bacillota</taxon>
        <taxon>Bacilli</taxon>
        <taxon>Bacillales</taxon>
        <taxon>Bacillaceae</taxon>
        <taxon>Aquibacillus</taxon>
    </lineage>
</organism>
<dbReference type="Proteomes" id="UP001145069">
    <property type="component" value="Unassembled WGS sequence"/>
</dbReference>
<evidence type="ECO:0000313" key="2">
    <source>
        <dbReference type="EMBL" id="MDC3415469.1"/>
    </source>
</evidence>
<dbReference type="RefSeq" id="WP_272444774.1">
    <property type="nucleotide sequence ID" value="NZ_JAMQKC010000001.1"/>
</dbReference>
<dbReference type="Pfam" id="PF11118">
    <property type="entry name" value="DUF2627"/>
    <property type="match status" value="1"/>
</dbReference>